<sequence>MNKLLYILVSHSFFYTMLKHISNRCFRFSVYFKHARIFVPPRRAVC</sequence>
<evidence type="ECO:0000313" key="2">
    <source>
        <dbReference type="Proteomes" id="UP000075920"/>
    </source>
</evidence>
<organism evidence="1 2">
    <name type="scientific">Anopheles minimus</name>
    <dbReference type="NCBI Taxonomy" id="112268"/>
    <lineage>
        <taxon>Eukaryota</taxon>
        <taxon>Metazoa</taxon>
        <taxon>Ecdysozoa</taxon>
        <taxon>Arthropoda</taxon>
        <taxon>Hexapoda</taxon>
        <taxon>Insecta</taxon>
        <taxon>Pterygota</taxon>
        <taxon>Neoptera</taxon>
        <taxon>Endopterygota</taxon>
        <taxon>Diptera</taxon>
        <taxon>Nematocera</taxon>
        <taxon>Culicoidea</taxon>
        <taxon>Culicidae</taxon>
        <taxon>Anophelinae</taxon>
        <taxon>Anopheles</taxon>
    </lineage>
</organism>
<protein>
    <submittedName>
        <fullName evidence="1">Uncharacterized protein</fullName>
    </submittedName>
</protein>
<dbReference type="Proteomes" id="UP000075920">
    <property type="component" value="Unassembled WGS sequence"/>
</dbReference>
<dbReference type="VEuPathDB" id="VectorBase:AMIN014493"/>
<name>A0A182WP84_9DIPT</name>
<accession>A0A182WP84</accession>
<reference evidence="2" key="1">
    <citation type="submission" date="2013-03" db="EMBL/GenBank/DDBJ databases">
        <title>The Genome Sequence of Anopheles minimus MINIMUS1.</title>
        <authorList>
            <consortium name="The Broad Institute Genomics Platform"/>
            <person name="Neafsey D.E."/>
            <person name="Walton C."/>
            <person name="Walker B."/>
            <person name="Young S.K."/>
            <person name="Zeng Q."/>
            <person name="Gargeya S."/>
            <person name="Fitzgerald M."/>
            <person name="Haas B."/>
            <person name="Abouelleil A."/>
            <person name="Allen A.W."/>
            <person name="Alvarado L."/>
            <person name="Arachchi H.M."/>
            <person name="Berlin A.M."/>
            <person name="Chapman S.B."/>
            <person name="Gainer-Dewar J."/>
            <person name="Goldberg J."/>
            <person name="Griggs A."/>
            <person name="Gujja S."/>
            <person name="Hansen M."/>
            <person name="Howarth C."/>
            <person name="Imamovic A."/>
            <person name="Ireland A."/>
            <person name="Larimer J."/>
            <person name="McCowan C."/>
            <person name="Murphy C."/>
            <person name="Pearson M."/>
            <person name="Poon T.W."/>
            <person name="Priest M."/>
            <person name="Roberts A."/>
            <person name="Saif S."/>
            <person name="Shea T."/>
            <person name="Sisk P."/>
            <person name="Sykes S."/>
            <person name="Wortman J."/>
            <person name="Nusbaum C."/>
            <person name="Birren B."/>
        </authorList>
    </citation>
    <scope>NUCLEOTIDE SEQUENCE [LARGE SCALE GENOMIC DNA]</scope>
    <source>
        <strain evidence="2">MINIMUS1</strain>
    </source>
</reference>
<reference evidence="1" key="2">
    <citation type="submission" date="2020-05" db="UniProtKB">
        <authorList>
            <consortium name="EnsemblMetazoa"/>
        </authorList>
    </citation>
    <scope>IDENTIFICATION</scope>
    <source>
        <strain evidence="1">MINIMUS1</strain>
    </source>
</reference>
<dbReference type="AlphaFoldDB" id="A0A182WP84"/>
<proteinExistence type="predicted"/>
<dbReference type="EnsemblMetazoa" id="AMIN014493-RA">
    <property type="protein sequence ID" value="AMIN014493-PA"/>
    <property type="gene ID" value="AMIN014493"/>
</dbReference>
<keyword evidence="2" id="KW-1185">Reference proteome</keyword>
<evidence type="ECO:0000313" key="1">
    <source>
        <dbReference type="EnsemblMetazoa" id="AMIN014493-PA"/>
    </source>
</evidence>